<dbReference type="PANTHER" id="PTHR35529:SF1">
    <property type="entry name" value="MANGANESE EFFLUX PUMP MNTP-RELATED"/>
    <property type="match status" value="1"/>
</dbReference>
<evidence type="ECO:0000256" key="5">
    <source>
        <dbReference type="ARBA" id="ARBA00023065"/>
    </source>
</evidence>
<dbReference type="EMBL" id="DWYS01000148">
    <property type="protein sequence ID" value="HJB08688.1"/>
    <property type="molecule type" value="Genomic_DNA"/>
</dbReference>
<evidence type="ECO:0000313" key="10">
    <source>
        <dbReference type="Proteomes" id="UP000886804"/>
    </source>
</evidence>
<protein>
    <recommendedName>
        <fullName evidence="8">Putative manganese efflux pump MntP</fullName>
    </recommendedName>
</protein>
<organism evidence="9 10">
    <name type="scientific">Candidatus Enterocloster faecavium</name>
    <dbReference type="NCBI Taxonomy" id="2838560"/>
    <lineage>
        <taxon>Bacteria</taxon>
        <taxon>Bacillati</taxon>
        <taxon>Bacillota</taxon>
        <taxon>Clostridia</taxon>
        <taxon>Lachnospirales</taxon>
        <taxon>Lachnospiraceae</taxon>
        <taxon>Enterocloster</taxon>
    </lineage>
</organism>
<feature type="transmembrane region" description="Helical" evidence="8">
    <location>
        <begin position="105"/>
        <end position="127"/>
    </location>
</feature>
<feature type="transmembrane region" description="Helical" evidence="8">
    <location>
        <begin position="68"/>
        <end position="85"/>
    </location>
</feature>
<dbReference type="AlphaFoldDB" id="A0A9D2LA13"/>
<keyword evidence="4 8" id="KW-1133">Transmembrane helix</keyword>
<dbReference type="InterPro" id="IPR003810">
    <property type="entry name" value="Mntp/YtaF"/>
</dbReference>
<reference evidence="9" key="1">
    <citation type="journal article" date="2021" name="PeerJ">
        <title>Extensive microbial diversity within the chicken gut microbiome revealed by metagenomics and culture.</title>
        <authorList>
            <person name="Gilroy R."/>
            <person name="Ravi A."/>
            <person name="Getino M."/>
            <person name="Pursley I."/>
            <person name="Horton D.L."/>
            <person name="Alikhan N.F."/>
            <person name="Baker D."/>
            <person name="Gharbi K."/>
            <person name="Hall N."/>
            <person name="Watson M."/>
            <person name="Adriaenssens E.M."/>
            <person name="Foster-Nyarko E."/>
            <person name="Jarju S."/>
            <person name="Secka A."/>
            <person name="Antonio M."/>
            <person name="Oren A."/>
            <person name="Chaudhuri R.R."/>
            <person name="La Ragione R."/>
            <person name="Hildebrand F."/>
            <person name="Pallen M.J."/>
        </authorList>
    </citation>
    <scope>NUCLEOTIDE SEQUENCE</scope>
    <source>
        <strain evidence="9">CHK188-4685</strain>
    </source>
</reference>
<keyword evidence="2 8" id="KW-1003">Cell membrane</keyword>
<comment type="caution">
    <text evidence="9">The sequence shown here is derived from an EMBL/GenBank/DDBJ whole genome shotgun (WGS) entry which is preliminary data.</text>
</comment>
<dbReference type="Pfam" id="PF02659">
    <property type="entry name" value="Mntp"/>
    <property type="match status" value="1"/>
</dbReference>
<gene>
    <name evidence="8" type="primary">mntP</name>
    <name evidence="9" type="ORF">H9716_12635</name>
</gene>
<evidence type="ECO:0000256" key="6">
    <source>
        <dbReference type="ARBA" id="ARBA00023136"/>
    </source>
</evidence>
<sequence length="188" mass="20058">MSLFELFLIAVGLSMDAFAVAVCKGLAMPKMNWKGAAVVGLYFGGFQALMPFLGYLLGSGFKEAISAYDHWVAFILLALIGGNMIRESLEDEEESLDASLNFRSMVLLAIATSIDALAVGVTLAFLAVPILSSVCFIGVVTFCLSLVGVKVGNVFGCKYKSKAEFVGGLVLILIGLKILLQHMGIMNF</sequence>
<reference evidence="9" key="2">
    <citation type="submission" date="2021-04" db="EMBL/GenBank/DDBJ databases">
        <authorList>
            <person name="Gilroy R."/>
        </authorList>
    </citation>
    <scope>NUCLEOTIDE SEQUENCE</scope>
    <source>
        <strain evidence="9">CHK188-4685</strain>
    </source>
</reference>
<keyword evidence="6 8" id="KW-0472">Membrane</keyword>
<feature type="transmembrane region" description="Helical" evidence="8">
    <location>
        <begin position="163"/>
        <end position="180"/>
    </location>
</feature>
<dbReference type="InterPro" id="IPR022929">
    <property type="entry name" value="Put_MntP"/>
</dbReference>
<dbReference type="GO" id="GO:0005384">
    <property type="term" value="F:manganese ion transmembrane transporter activity"/>
    <property type="evidence" value="ECO:0007669"/>
    <property type="project" value="UniProtKB-UniRule"/>
</dbReference>
<keyword evidence="7 8" id="KW-0464">Manganese</keyword>
<keyword evidence="1 8" id="KW-0813">Transport</keyword>
<evidence type="ECO:0000256" key="8">
    <source>
        <dbReference type="HAMAP-Rule" id="MF_01521"/>
    </source>
</evidence>
<comment type="function">
    <text evidence="8">Probably functions as a manganese efflux pump.</text>
</comment>
<dbReference type="HAMAP" id="MF_01521">
    <property type="entry name" value="MntP_pump"/>
    <property type="match status" value="1"/>
</dbReference>
<accession>A0A9D2LA13</accession>
<dbReference type="GO" id="GO:0005886">
    <property type="term" value="C:plasma membrane"/>
    <property type="evidence" value="ECO:0007669"/>
    <property type="project" value="UniProtKB-SubCell"/>
</dbReference>
<proteinExistence type="inferred from homology"/>
<name>A0A9D2LA13_9FIRM</name>
<dbReference type="PANTHER" id="PTHR35529">
    <property type="entry name" value="MANGANESE EFFLUX PUMP MNTP-RELATED"/>
    <property type="match status" value="1"/>
</dbReference>
<evidence type="ECO:0000256" key="2">
    <source>
        <dbReference type="ARBA" id="ARBA00022475"/>
    </source>
</evidence>
<comment type="subcellular location">
    <subcellularLocation>
        <location evidence="8">Cell membrane</location>
        <topology evidence="8">Multi-pass membrane protein</topology>
    </subcellularLocation>
</comment>
<dbReference type="Proteomes" id="UP000886804">
    <property type="component" value="Unassembled WGS sequence"/>
</dbReference>
<keyword evidence="3 8" id="KW-0812">Transmembrane</keyword>
<feature type="transmembrane region" description="Helical" evidence="8">
    <location>
        <begin position="35"/>
        <end position="56"/>
    </location>
</feature>
<keyword evidence="5 8" id="KW-0406">Ion transport</keyword>
<evidence type="ECO:0000256" key="1">
    <source>
        <dbReference type="ARBA" id="ARBA00022448"/>
    </source>
</evidence>
<evidence type="ECO:0000256" key="3">
    <source>
        <dbReference type="ARBA" id="ARBA00022692"/>
    </source>
</evidence>
<feature type="transmembrane region" description="Helical" evidence="8">
    <location>
        <begin position="134"/>
        <end position="151"/>
    </location>
</feature>
<evidence type="ECO:0000256" key="4">
    <source>
        <dbReference type="ARBA" id="ARBA00022989"/>
    </source>
</evidence>
<evidence type="ECO:0000256" key="7">
    <source>
        <dbReference type="ARBA" id="ARBA00023211"/>
    </source>
</evidence>
<evidence type="ECO:0000313" key="9">
    <source>
        <dbReference type="EMBL" id="HJB08688.1"/>
    </source>
</evidence>
<comment type="similarity">
    <text evidence="8">Belongs to the MntP (TC 9.B.29) family.</text>
</comment>